<proteinExistence type="inferred from homology"/>
<dbReference type="GO" id="GO:0007165">
    <property type="term" value="P:signal transduction"/>
    <property type="evidence" value="ECO:0007669"/>
    <property type="project" value="UniProtKB-KW"/>
</dbReference>
<accession>A0A6J3JS02</accession>
<feature type="transmembrane region" description="Helical" evidence="10">
    <location>
        <begin position="130"/>
        <end position="151"/>
    </location>
</feature>
<dbReference type="GO" id="GO:0004984">
    <property type="term" value="F:olfactory receptor activity"/>
    <property type="evidence" value="ECO:0007669"/>
    <property type="project" value="InterPro"/>
</dbReference>
<evidence type="ECO:0000256" key="1">
    <source>
        <dbReference type="ARBA" id="ARBA00004651"/>
    </source>
</evidence>
<dbReference type="KEGG" id="bvk:117230129"/>
<comment type="caution">
    <text evidence="10">Lacks conserved residue(s) required for the propagation of feature annotation.</text>
</comment>
<feature type="transmembrane region" description="Helical" evidence="10">
    <location>
        <begin position="337"/>
        <end position="364"/>
    </location>
</feature>
<keyword evidence="6 10" id="KW-1133">Transmembrane helix</keyword>
<evidence type="ECO:0000256" key="8">
    <source>
        <dbReference type="ARBA" id="ARBA00023170"/>
    </source>
</evidence>
<reference evidence="12" key="1">
    <citation type="submission" date="2025-08" db="UniProtKB">
        <authorList>
            <consortium name="RefSeq"/>
        </authorList>
    </citation>
    <scope>IDENTIFICATION</scope>
    <source>
        <tissue evidence="12">Muscle</tissue>
    </source>
</reference>
<feature type="transmembrane region" description="Helical" evidence="10">
    <location>
        <begin position="183"/>
        <end position="205"/>
    </location>
</feature>
<dbReference type="Pfam" id="PF02949">
    <property type="entry name" value="7tm_6"/>
    <property type="match status" value="1"/>
</dbReference>
<evidence type="ECO:0000256" key="4">
    <source>
        <dbReference type="ARBA" id="ARBA00022692"/>
    </source>
</evidence>
<comment type="similarity">
    <text evidence="10">Belongs to the insect chemoreceptor superfamily. Heteromeric odorant receptor channel (TC 1.A.69) family.</text>
</comment>
<dbReference type="AlphaFoldDB" id="A0A6J3JS02"/>
<keyword evidence="2" id="KW-1003">Cell membrane</keyword>
<sequence length="373" mass="42415">MSMFNVNIRQVLYIVELAGMFTCTWPIDPNSSKKQIFFRNIRWSFAILNVIFLTISLVFAIFHFRHDIPILMKTVSEVTALLEVLFDLILCRRNNAQLQVLIGKVKAFLEVASEHETKAIERYMDRYKQFLSVTAMGYITTAISFSLAPFFSAQELPADGWLPFSTESLGIYCMVYVNQVYCIFQTAFCIGVDFTIAVLFSFSAARLDILRMKLRHVNSSDILVSCIKEHQEIIGFVEDTKATVETLLFKTNATMGSAVICGAFPLIYNQSLAVMSQYLSFVVSGCTRLYVISWPADDLKESSVQFAKSITDVQWLGKPKDMKSSMLIMMQRSQKPLLIRMSGLLPPLTLEYFANFITTVSSYFMAMRSMIES</sequence>
<evidence type="ECO:0000256" key="10">
    <source>
        <dbReference type="RuleBase" id="RU351113"/>
    </source>
</evidence>
<keyword evidence="3 10" id="KW-0716">Sensory transduction</keyword>
<dbReference type="GO" id="GO:0005886">
    <property type="term" value="C:plasma membrane"/>
    <property type="evidence" value="ECO:0007669"/>
    <property type="project" value="UniProtKB-SubCell"/>
</dbReference>
<organism evidence="11 12">
    <name type="scientific">Bombus vosnesenskii</name>
    <dbReference type="NCBI Taxonomy" id="207650"/>
    <lineage>
        <taxon>Eukaryota</taxon>
        <taxon>Metazoa</taxon>
        <taxon>Ecdysozoa</taxon>
        <taxon>Arthropoda</taxon>
        <taxon>Hexapoda</taxon>
        <taxon>Insecta</taxon>
        <taxon>Pterygota</taxon>
        <taxon>Neoptera</taxon>
        <taxon>Endopterygota</taxon>
        <taxon>Hymenoptera</taxon>
        <taxon>Apocrita</taxon>
        <taxon>Aculeata</taxon>
        <taxon>Apoidea</taxon>
        <taxon>Anthophila</taxon>
        <taxon>Apidae</taxon>
        <taxon>Bombus</taxon>
        <taxon>Pyrobombus</taxon>
    </lineage>
</organism>
<dbReference type="Proteomes" id="UP000504631">
    <property type="component" value="Unplaced"/>
</dbReference>
<evidence type="ECO:0000256" key="3">
    <source>
        <dbReference type="ARBA" id="ARBA00022606"/>
    </source>
</evidence>
<keyword evidence="5 10" id="KW-0552">Olfaction</keyword>
<keyword evidence="11" id="KW-1185">Reference proteome</keyword>
<name>A0A6J3JS02_9HYME</name>
<evidence type="ECO:0000256" key="7">
    <source>
        <dbReference type="ARBA" id="ARBA00023136"/>
    </source>
</evidence>
<evidence type="ECO:0000256" key="2">
    <source>
        <dbReference type="ARBA" id="ARBA00022475"/>
    </source>
</evidence>
<dbReference type="InterPro" id="IPR004117">
    <property type="entry name" value="7tm6_olfct_rcpt"/>
</dbReference>
<evidence type="ECO:0000256" key="9">
    <source>
        <dbReference type="ARBA" id="ARBA00023224"/>
    </source>
</evidence>
<feature type="transmembrane region" description="Helical" evidence="10">
    <location>
        <begin position="43"/>
        <end position="64"/>
    </location>
</feature>
<comment type="subcellular location">
    <subcellularLocation>
        <location evidence="1 10">Cell membrane</location>
        <topology evidence="1 10">Multi-pass membrane protein</topology>
    </subcellularLocation>
</comment>
<evidence type="ECO:0000313" key="11">
    <source>
        <dbReference type="Proteomes" id="UP000504631"/>
    </source>
</evidence>
<keyword evidence="9 10" id="KW-0807">Transducer</keyword>
<dbReference type="PANTHER" id="PTHR21137">
    <property type="entry name" value="ODORANT RECEPTOR"/>
    <property type="match status" value="1"/>
</dbReference>
<dbReference type="RefSeq" id="XP_033343141.1">
    <property type="nucleotide sequence ID" value="XM_033487250.1"/>
</dbReference>
<keyword evidence="7 10" id="KW-0472">Membrane</keyword>
<dbReference type="GeneID" id="117230129"/>
<evidence type="ECO:0000313" key="12">
    <source>
        <dbReference type="RefSeq" id="XP_033343141.1"/>
    </source>
</evidence>
<protein>
    <recommendedName>
        <fullName evidence="10">Odorant receptor</fullName>
    </recommendedName>
</protein>
<dbReference type="GO" id="GO:0005549">
    <property type="term" value="F:odorant binding"/>
    <property type="evidence" value="ECO:0007669"/>
    <property type="project" value="InterPro"/>
</dbReference>
<evidence type="ECO:0000256" key="6">
    <source>
        <dbReference type="ARBA" id="ARBA00022989"/>
    </source>
</evidence>
<keyword evidence="4 10" id="KW-0812">Transmembrane</keyword>
<gene>
    <name evidence="12" type="primary">LOC117230129</name>
</gene>
<evidence type="ECO:0000256" key="5">
    <source>
        <dbReference type="ARBA" id="ARBA00022725"/>
    </source>
</evidence>
<dbReference type="PANTHER" id="PTHR21137:SF35">
    <property type="entry name" value="ODORANT RECEPTOR 19A-RELATED"/>
    <property type="match status" value="1"/>
</dbReference>
<keyword evidence="8 10" id="KW-0675">Receptor</keyword>